<organism evidence="1 2">
    <name type="scientific">Paenibacillus shirakamiensis</name>
    <dbReference type="NCBI Taxonomy" id="1265935"/>
    <lineage>
        <taxon>Bacteria</taxon>
        <taxon>Bacillati</taxon>
        <taxon>Bacillota</taxon>
        <taxon>Bacilli</taxon>
        <taxon>Bacillales</taxon>
        <taxon>Paenibacillaceae</taxon>
        <taxon>Paenibacillus</taxon>
    </lineage>
</organism>
<reference evidence="1 2" key="1">
    <citation type="submission" date="2021-03" db="EMBL/GenBank/DDBJ databases">
        <title>Genomic Encyclopedia of Type Strains, Phase IV (KMG-IV): sequencing the most valuable type-strain genomes for metagenomic binning, comparative biology and taxonomic classification.</title>
        <authorList>
            <person name="Goeker M."/>
        </authorList>
    </citation>
    <scope>NUCLEOTIDE SEQUENCE [LARGE SCALE GENOMIC DNA]</scope>
    <source>
        <strain evidence="1 2">DSM 26806</strain>
    </source>
</reference>
<dbReference type="RefSeq" id="WP_245338915.1">
    <property type="nucleotide sequence ID" value="NZ_JAGGLD010000001.1"/>
</dbReference>
<name>A0ABS4JCE0_9BACL</name>
<comment type="caution">
    <text evidence="1">The sequence shown here is derived from an EMBL/GenBank/DDBJ whole genome shotgun (WGS) entry which is preliminary data.</text>
</comment>
<dbReference type="SUPFAM" id="SSF51445">
    <property type="entry name" value="(Trans)glycosidases"/>
    <property type="match status" value="1"/>
</dbReference>
<evidence type="ECO:0000313" key="1">
    <source>
        <dbReference type="EMBL" id="MBP1999382.1"/>
    </source>
</evidence>
<evidence type="ECO:0000313" key="2">
    <source>
        <dbReference type="Proteomes" id="UP001519288"/>
    </source>
</evidence>
<keyword evidence="2" id="KW-1185">Reference proteome</keyword>
<proteinExistence type="predicted"/>
<dbReference type="Proteomes" id="UP001519288">
    <property type="component" value="Unassembled WGS sequence"/>
</dbReference>
<accession>A0ABS4JCE0</accession>
<dbReference type="EMBL" id="JAGGLD010000001">
    <property type="protein sequence ID" value="MBP1999382.1"/>
    <property type="molecule type" value="Genomic_DNA"/>
</dbReference>
<sequence>MKSTWLWDTDRIVNQKEEIVSFAKRQGVKIIFLQVGKEVKDEEYRHFIATAHQSGVEVQALNGRPGWALNEHRDEANEFMSWVQNYNASSKPEERFVGVQFDVEPYLLKQWKKSQDVVVQEWMGNIRAWMDQAKASDLKVGVAVPFWLNDVMNPNGGGTQPLSDWMISKVDYLAIMAYRDQADQIYQVSEHMLNEADKQNKQIWVGVELAKSEEGPGVSFHTSTNQHLNQQLDQLVELSDKHPSFVGVAMHSYEAWESKMSDATTAVKTTR</sequence>
<protein>
    <submittedName>
        <fullName evidence="1">Uncharacterized protein</fullName>
    </submittedName>
</protein>
<gene>
    <name evidence="1" type="ORF">J2Z69_000401</name>
</gene>
<dbReference type="InterPro" id="IPR017853">
    <property type="entry name" value="GH"/>
</dbReference>